<evidence type="ECO:0000256" key="1">
    <source>
        <dbReference type="ARBA" id="ARBA00004141"/>
    </source>
</evidence>
<dbReference type="PANTHER" id="PTHR11767:SF102">
    <property type="entry name" value="INWARDLY RECTIFYING POTASSIUM CHANNEL 1, ISOFORM F"/>
    <property type="match status" value="1"/>
</dbReference>
<feature type="transmembrane region" description="Helical" evidence="11">
    <location>
        <begin position="122"/>
        <end position="141"/>
    </location>
</feature>
<evidence type="ECO:0000256" key="3">
    <source>
        <dbReference type="ARBA" id="ARBA00022538"/>
    </source>
</evidence>
<gene>
    <name evidence="14" type="ORF">ACFQ5N_07950</name>
</gene>
<dbReference type="InterPro" id="IPR014756">
    <property type="entry name" value="Ig_E-set"/>
</dbReference>
<keyword evidence="3" id="KW-0633">Potassium transport</keyword>
<dbReference type="Pfam" id="PF07885">
    <property type="entry name" value="Ion_trans_2"/>
    <property type="match status" value="1"/>
</dbReference>
<organism evidence="14 15">
    <name type="scientific">Lutibacter holmesii</name>
    <dbReference type="NCBI Taxonomy" id="1137985"/>
    <lineage>
        <taxon>Bacteria</taxon>
        <taxon>Pseudomonadati</taxon>
        <taxon>Bacteroidota</taxon>
        <taxon>Flavobacteriia</taxon>
        <taxon>Flavobacteriales</taxon>
        <taxon>Flavobacteriaceae</taxon>
        <taxon>Lutibacter</taxon>
    </lineage>
</organism>
<dbReference type="InterPro" id="IPR013518">
    <property type="entry name" value="K_chnl_inward-rec_Kir_cyto"/>
</dbReference>
<keyword evidence="6" id="KW-0630">Potassium</keyword>
<keyword evidence="2" id="KW-0813">Transport</keyword>
<protein>
    <submittedName>
        <fullName evidence="14">Ion channel</fullName>
    </submittedName>
</protein>
<evidence type="ECO:0000259" key="13">
    <source>
        <dbReference type="Pfam" id="PF17655"/>
    </source>
</evidence>
<dbReference type="Pfam" id="PF17655">
    <property type="entry name" value="IRK_C"/>
    <property type="match status" value="1"/>
</dbReference>
<dbReference type="Gene3D" id="1.10.287.70">
    <property type="match status" value="1"/>
</dbReference>
<dbReference type="PANTHER" id="PTHR11767">
    <property type="entry name" value="INWARD RECTIFIER POTASSIUM CHANNEL"/>
    <property type="match status" value="1"/>
</dbReference>
<evidence type="ECO:0000313" key="14">
    <source>
        <dbReference type="EMBL" id="MFD1293763.1"/>
    </source>
</evidence>
<evidence type="ECO:0000256" key="10">
    <source>
        <dbReference type="ARBA" id="ARBA00023303"/>
    </source>
</evidence>
<keyword evidence="10" id="KW-0407">Ion channel</keyword>
<accession>A0ABW3WNP0</accession>
<feature type="domain" description="Inward rectifier potassium channel C-terminal" evidence="13">
    <location>
        <begin position="150"/>
        <end position="303"/>
    </location>
</feature>
<dbReference type="RefSeq" id="WP_386808954.1">
    <property type="nucleotide sequence ID" value="NZ_JBHTMV010000003.1"/>
</dbReference>
<reference evidence="15" key="1">
    <citation type="journal article" date="2019" name="Int. J. Syst. Evol. Microbiol.">
        <title>The Global Catalogue of Microorganisms (GCM) 10K type strain sequencing project: providing services to taxonomists for standard genome sequencing and annotation.</title>
        <authorList>
            <consortium name="The Broad Institute Genomics Platform"/>
            <consortium name="The Broad Institute Genome Sequencing Center for Infectious Disease"/>
            <person name="Wu L."/>
            <person name="Ma J."/>
        </authorList>
    </citation>
    <scope>NUCLEOTIDE SEQUENCE [LARGE SCALE GENOMIC DNA]</scope>
    <source>
        <strain evidence="15">CCUG 62221</strain>
    </source>
</reference>
<evidence type="ECO:0000313" key="15">
    <source>
        <dbReference type="Proteomes" id="UP001597241"/>
    </source>
</evidence>
<evidence type="ECO:0000256" key="11">
    <source>
        <dbReference type="SAM" id="Phobius"/>
    </source>
</evidence>
<comment type="subcellular location">
    <subcellularLocation>
        <location evidence="1">Membrane</location>
        <topology evidence="1">Multi-pass membrane protein</topology>
    </subcellularLocation>
</comment>
<dbReference type="InterPro" id="IPR016449">
    <property type="entry name" value="K_chnl_inward-rec_Kir"/>
</dbReference>
<feature type="transmembrane region" description="Helical" evidence="11">
    <location>
        <begin position="50"/>
        <end position="75"/>
    </location>
</feature>
<feature type="transmembrane region" description="Helical" evidence="11">
    <location>
        <begin position="91"/>
        <end position="110"/>
    </location>
</feature>
<evidence type="ECO:0000256" key="2">
    <source>
        <dbReference type="ARBA" id="ARBA00022448"/>
    </source>
</evidence>
<evidence type="ECO:0000259" key="12">
    <source>
        <dbReference type="Pfam" id="PF07885"/>
    </source>
</evidence>
<comment type="caution">
    <text evidence="14">The sequence shown here is derived from an EMBL/GenBank/DDBJ whole genome shotgun (WGS) entry which is preliminary data.</text>
</comment>
<keyword evidence="5" id="KW-0851">Voltage-gated channel</keyword>
<dbReference type="InterPro" id="IPR041647">
    <property type="entry name" value="IRK_C"/>
</dbReference>
<dbReference type="SUPFAM" id="SSF81296">
    <property type="entry name" value="E set domains"/>
    <property type="match status" value="1"/>
</dbReference>
<evidence type="ECO:0000256" key="8">
    <source>
        <dbReference type="ARBA" id="ARBA00023065"/>
    </source>
</evidence>
<dbReference type="SUPFAM" id="SSF81324">
    <property type="entry name" value="Voltage-gated potassium channels"/>
    <property type="match status" value="1"/>
</dbReference>
<dbReference type="EMBL" id="JBHTMV010000003">
    <property type="protein sequence ID" value="MFD1293763.1"/>
    <property type="molecule type" value="Genomic_DNA"/>
</dbReference>
<evidence type="ECO:0000256" key="7">
    <source>
        <dbReference type="ARBA" id="ARBA00022989"/>
    </source>
</evidence>
<dbReference type="Proteomes" id="UP001597241">
    <property type="component" value="Unassembled WGS sequence"/>
</dbReference>
<keyword evidence="8" id="KW-0406">Ion transport</keyword>
<keyword evidence="15" id="KW-1185">Reference proteome</keyword>
<keyword evidence="7 11" id="KW-1133">Transmembrane helix</keyword>
<keyword evidence="4 11" id="KW-0812">Transmembrane</keyword>
<keyword evidence="9 11" id="KW-0472">Membrane</keyword>
<evidence type="ECO:0000256" key="9">
    <source>
        <dbReference type="ARBA" id="ARBA00023136"/>
    </source>
</evidence>
<name>A0ABW3WNP0_9FLAO</name>
<evidence type="ECO:0000256" key="5">
    <source>
        <dbReference type="ARBA" id="ARBA00022882"/>
    </source>
</evidence>
<proteinExistence type="predicted"/>
<dbReference type="InterPro" id="IPR013099">
    <property type="entry name" value="K_chnl_dom"/>
</dbReference>
<feature type="domain" description="Potassium channel" evidence="12">
    <location>
        <begin position="66"/>
        <end position="139"/>
    </location>
</feature>
<dbReference type="PRINTS" id="PR01320">
    <property type="entry name" value="KIRCHANNEL"/>
</dbReference>
<sequence>MQKIKDPGFGYSSKRNAQSVINKKGESTIIHKNKKFSFQDTYAYLIQISWFQFFLFVFLSYVLINVFFGLIYTLIGIEEITTLSGNKFKDFLNGFFFSAQTITTVGYGGISPHGFSANLVSAFEALIGLLSFSFITGLLYGRFSKPKASVKFSNHIIYRDFNDGKALMFRLMNNRSTIMIEPKISVTMAIRNNLEHSISKRDFYQLKLERKAIRYLSTVWTVVHEIDTESPLFNLSDAEIQKLDVEWYILMEYHEDSFAQKVFQTFVYTNDDLKFNVKFKPSISYNDEGFVVLDHNELSTLIPMETNVEKM</sequence>
<dbReference type="Gene3D" id="2.60.40.1400">
    <property type="entry name" value="G protein-activated inward rectifier potassium channel 1"/>
    <property type="match status" value="1"/>
</dbReference>
<evidence type="ECO:0000256" key="4">
    <source>
        <dbReference type="ARBA" id="ARBA00022692"/>
    </source>
</evidence>
<evidence type="ECO:0000256" key="6">
    <source>
        <dbReference type="ARBA" id="ARBA00022958"/>
    </source>
</evidence>